<dbReference type="InterPro" id="IPR013718">
    <property type="entry name" value="COQ9_C"/>
</dbReference>
<dbReference type="GO" id="GO:0006744">
    <property type="term" value="P:ubiquinone biosynthetic process"/>
    <property type="evidence" value="ECO:0007669"/>
    <property type="project" value="UniProtKB-KW"/>
</dbReference>
<dbReference type="Pfam" id="PF08511">
    <property type="entry name" value="COQ9"/>
    <property type="match status" value="1"/>
</dbReference>
<evidence type="ECO:0000256" key="6">
    <source>
        <dbReference type="ARBA" id="ARBA00058104"/>
    </source>
</evidence>
<evidence type="ECO:0000256" key="3">
    <source>
        <dbReference type="ARBA" id="ARBA00022688"/>
    </source>
</evidence>
<dbReference type="KEGG" id="naci:NUH88_04760"/>
<dbReference type="Proteomes" id="UP001060336">
    <property type="component" value="Chromosome"/>
</dbReference>
<comment type="similarity">
    <text evidence="2">Belongs to the COQ9 family.</text>
</comment>
<dbReference type="AlphaFoldDB" id="A0A9J7AXM7"/>
<keyword evidence="9" id="KW-1185">Reference proteome</keyword>
<evidence type="ECO:0000313" key="8">
    <source>
        <dbReference type="EMBL" id="UUX51004.1"/>
    </source>
</evidence>
<evidence type="ECO:0000256" key="1">
    <source>
        <dbReference type="ARBA" id="ARBA00004749"/>
    </source>
</evidence>
<dbReference type="PANTHER" id="PTHR21427:SF19">
    <property type="entry name" value="UBIQUINONE BIOSYNTHESIS PROTEIN COQ9, MITOCHONDRIAL"/>
    <property type="match status" value="1"/>
</dbReference>
<comment type="pathway">
    <text evidence="1">Cofactor biosynthesis; ubiquinone biosynthesis.</text>
</comment>
<dbReference type="EMBL" id="CP102480">
    <property type="protein sequence ID" value="UUX51004.1"/>
    <property type="molecule type" value="Genomic_DNA"/>
</dbReference>
<organism evidence="8 9">
    <name type="scientific">Nisaea acidiphila</name>
    <dbReference type="NCBI Taxonomy" id="1862145"/>
    <lineage>
        <taxon>Bacteria</taxon>
        <taxon>Pseudomonadati</taxon>
        <taxon>Pseudomonadota</taxon>
        <taxon>Alphaproteobacteria</taxon>
        <taxon>Rhodospirillales</taxon>
        <taxon>Thalassobaculaceae</taxon>
        <taxon>Nisaea</taxon>
    </lineage>
</organism>
<evidence type="ECO:0000256" key="2">
    <source>
        <dbReference type="ARBA" id="ARBA00010766"/>
    </source>
</evidence>
<protein>
    <submittedName>
        <fullName evidence="8">COQ9 family protein</fullName>
    </submittedName>
</protein>
<keyword evidence="3" id="KW-0831">Ubiquinone biosynthesis</keyword>
<dbReference type="GO" id="GO:0008289">
    <property type="term" value="F:lipid binding"/>
    <property type="evidence" value="ECO:0007669"/>
    <property type="project" value="UniProtKB-KW"/>
</dbReference>
<evidence type="ECO:0000259" key="7">
    <source>
        <dbReference type="Pfam" id="PF08511"/>
    </source>
</evidence>
<accession>A0A9J7AXM7</accession>
<proteinExistence type="inferred from homology"/>
<sequence>MSKETVLEKREAERDRVLDCILPHVMFDGWSRKALKHGAEDAGISASDLDRLFPAGVPDCIGHFLDRADREMVLEFQRRNPAQMKVREKIAAAVRIRLEQAAPHKEAVRRTLAYMAVPGQGGLGTRGLYRTVDAIWKAAGDTSTDYNFYTKRGLLAAVYSSTLLFWLNDTSEDHVETWDFLDRRIQNVMEIPKLTGRLKDAAAKFTNPFEALKSCAPKRRPFAGAR</sequence>
<evidence type="ECO:0000256" key="5">
    <source>
        <dbReference type="ARBA" id="ARBA00023121"/>
    </source>
</evidence>
<keyword evidence="4" id="KW-0809">Transit peptide</keyword>
<dbReference type="NCBIfam" id="TIGR02396">
    <property type="entry name" value="diverge_rpsU"/>
    <property type="match status" value="1"/>
</dbReference>
<evidence type="ECO:0000313" key="9">
    <source>
        <dbReference type="Proteomes" id="UP001060336"/>
    </source>
</evidence>
<feature type="domain" description="COQ9 C-terminal" evidence="7">
    <location>
        <begin position="125"/>
        <end position="191"/>
    </location>
</feature>
<gene>
    <name evidence="8" type="ORF">NUH88_04760</name>
</gene>
<keyword evidence="5" id="KW-0446">Lipid-binding</keyword>
<comment type="function">
    <text evidence="6">Membrane-associated protein that warps the membrane surface to access and bind aromatic isoprenes with high specificity, including ubiquinone (CoQ) isoprene intermediates and presents them directly to COQ7, therefore facilitating the COQ7-mediated hydroxylase step. Participates in the biosynthesis of coenzyme Q, also named ubiquinone, an essential lipid-soluble electron transporter for aerobic cellular respiration.</text>
</comment>
<dbReference type="InterPro" id="IPR012762">
    <property type="entry name" value="Ubiq_biosynth_COQ9"/>
</dbReference>
<dbReference type="PANTHER" id="PTHR21427">
    <property type="entry name" value="UBIQUINONE BIOSYNTHESIS PROTEIN COQ9, MITOCHONDRIAL"/>
    <property type="match status" value="1"/>
</dbReference>
<reference evidence="8" key="1">
    <citation type="submission" date="2022-08" db="EMBL/GenBank/DDBJ databases">
        <title>Nisaea acidiphila sp. nov., isolated from a marine algal debris and emended description of the genus Nisaea Urios et al. 2008.</title>
        <authorList>
            <person name="Kwon K."/>
        </authorList>
    </citation>
    <scope>NUCLEOTIDE SEQUENCE</scope>
    <source>
        <strain evidence="8">MEBiC11861</strain>
    </source>
</reference>
<dbReference type="RefSeq" id="WP_257770275.1">
    <property type="nucleotide sequence ID" value="NZ_CP102480.1"/>
</dbReference>
<dbReference type="Gene3D" id="1.10.357.10">
    <property type="entry name" value="Tetracycline Repressor, domain 2"/>
    <property type="match status" value="1"/>
</dbReference>
<name>A0A9J7AXM7_9PROT</name>
<evidence type="ECO:0000256" key="4">
    <source>
        <dbReference type="ARBA" id="ARBA00022946"/>
    </source>
</evidence>